<dbReference type="PANTHER" id="PTHR43277:SF4">
    <property type="entry name" value="ARGININE DECARBOXYLASE"/>
    <property type="match status" value="1"/>
</dbReference>
<evidence type="ECO:0000313" key="9">
    <source>
        <dbReference type="Proteomes" id="UP001314903"/>
    </source>
</evidence>
<dbReference type="InterPro" id="IPR015424">
    <property type="entry name" value="PyrdxlP-dep_Trfase"/>
</dbReference>
<comment type="caution">
    <text evidence="8">The sequence shown here is derived from an EMBL/GenBank/DDBJ whole genome shotgun (WGS) entry which is preliminary data.</text>
</comment>
<protein>
    <submittedName>
        <fullName evidence="8">Arginine/lysine/ornithine decarboxylase</fullName>
    </submittedName>
</protein>
<comment type="similarity">
    <text evidence="2">Belongs to the Orn/Lys/Arg decarboxylase class-I family.</text>
</comment>
<dbReference type="InterPro" id="IPR036633">
    <property type="entry name" value="Prn/Lys/Arg_de-COase_C_sf"/>
</dbReference>
<accession>A0ABS4KIA5</accession>
<name>A0ABS4KIA5_9FIRM</name>
<keyword evidence="3" id="KW-0210">Decarboxylase</keyword>
<dbReference type="RefSeq" id="WP_209660584.1">
    <property type="nucleotide sequence ID" value="NZ_JAGGLI010000012.1"/>
</dbReference>
<gene>
    <name evidence="8" type="ORF">J2Z35_001319</name>
</gene>
<evidence type="ECO:0000256" key="5">
    <source>
        <dbReference type="ARBA" id="ARBA00023239"/>
    </source>
</evidence>
<evidence type="ECO:0000256" key="2">
    <source>
        <dbReference type="ARBA" id="ARBA00010671"/>
    </source>
</evidence>
<dbReference type="InterPro" id="IPR008286">
    <property type="entry name" value="Prn/Lys/Arg_de-COase_C"/>
</dbReference>
<dbReference type="SUPFAM" id="SSF53383">
    <property type="entry name" value="PLP-dependent transferases"/>
    <property type="match status" value="1"/>
</dbReference>
<evidence type="ECO:0000259" key="6">
    <source>
        <dbReference type="Pfam" id="PF01276"/>
    </source>
</evidence>
<dbReference type="Proteomes" id="UP001314903">
    <property type="component" value="Unassembled WGS sequence"/>
</dbReference>
<dbReference type="InterPro" id="IPR052357">
    <property type="entry name" value="Orn_Lys_Arg_decarboxylase-I"/>
</dbReference>
<dbReference type="Gene3D" id="3.40.640.10">
    <property type="entry name" value="Type I PLP-dependent aspartate aminotransferase-like (Major domain)"/>
    <property type="match status" value="1"/>
</dbReference>
<dbReference type="SUPFAM" id="SSF55904">
    <property type="entry name" value="Ornithine decarboxylase C-terminal domain"/>
    <property type="match status" value="1"/>
</dbReference>
<organism evidence="8 9">
    <name type="scientific">Acetoanaerobium pronyense</name>
    <dbReference type="NCBI Taxonomy" id="1482736"/>
    <lineage>
        <taxon>Bacteria</taxon>
        <taxon>Bacillati</taxon>
        <taxon>Bacillota</taxon>
        <taxon>Clostridia</taxon>
        <taxon>Peptostreptococcales</taxon>
        <taxon>Filifactoraceae</taxon>
        <taxon>Acetoanaerobium</taxon>
    </lineage>
</organism>
<dbReference type="Pfam" id="PF01276">
    <property type="entry name" value="OKR_DC_1"/>
    <property type="match status" value="1"/>
</dbReference>
<dbReference type="Pfam" id="PF03711">
    <property type="entry name" value="OKR_DC_1_C"/>
    <property type="match status" value="1"/>
</dbReference>
<dbReference type="InterPro" id="IPR000310">
    <property type="entry name" value="Orn/Lys/Arg_deCO2ase_major_dom"/>
</dbReference>
<dbReference type="InterPro" id="IPR015421">
    <property type="entry name" value="PyrdxlP-dep_Trfase_major"/>
</dbReference>
<keyword evidence="4" id="KW-0663">Pyridoxal phosphate</keyword>
<evidence type="ECO:0000256" key="3">
    <source>
        <dbReference type="ARBA" id="ARBA00022793"/>
    </source>
</evidence>
<evidence type="ECO:0000256" key="4">
    <source>
        <dbReference type="ARBA" id="ARBA00022898"/>
    </source>
</evidence>
<comment type="cofactor">
    <cofactor evidence="1">
        <name>pyridoxal 5'-phosphate</name>
        <dbReference type="ChEBI" id="CHEBI:597326"/>
    </cofactor>
</comment>
<feature type="domain" description="Orn/Lys/Arg decarboxylase C-terminal" evidence="7">
    <location>
        <begin position="412"/>
        <end position="455"/>
    </location>
</feature>
<feature type="domain" description="Orn/Lys/Arg decarboxylases family 1 pyridoxal-P attachment site" evidence="6">
    <location>
        <begin position="8"/>
        <end position="315"/>
    </location>
</feature>
<keyword evidence="9" id="KW-1185">Reference proteome</keyword>
<keyword evidence="5" id="KW-0456">Lyase</keyword>
<dbReference type="EMBL" id="JAGGLI010000012">
    <property type="protein sequence ID" value="MBP2027522.1"/>
    <property type="molecule type" value="Genomic_DNA"/>
</dbReference>
<proteinExistence type="inferred from homology"/>
<evidence type="ECO:0000313" key="8">
    <source>
        <dbReference type="EMBL" id="MBP2027522.1"/>
    </source>
</evidence>
<reference evidence="8 9" key="1">
    <citation type="submission" date="2021-03" db="EMBL/GenBank/DDBJ databases">
        <title>Genomic Encyclopedia of Type Strains, Phase IV (KMG-IV): sequencing the most valuable type-strain genomes for metagenomic binning, comparative biology and taxonomic classification.</title>
        <authorList>
            <person name="Goeker M."/>
        </authorList>
    </citation>
    <scope>NUCLEOTIDE SEQUENCE [LARGE SCALE GENOMIC DNA]</scope>
    <source>
        <strain evidence="8 9">DSM 27512</strain>
    </source>
</reference>
<dbReference type="PANTHER" id="PTHR43277">
    <property type="entry name" value="ARGININE DECARBOXYLASE"/>
    <property type="match status" value="1"/>
</dbReference>
<evidence type="ECO:0000259" key="7">
    <source>
        <dbReference type="Pfam" id="PF03711"/>
    </source>
</evidence>
<evidence type="ECO:0000256" key="1">
    <source>
        <dbReference type="ARBA" id="ARBA00001933"/>
    </source>
</evidence>
<sequence>MIDFDKIPIVSGLKSYKERNMAVFHMPGHKQNKGLIEELEYIRENLYDFDITEIEGSDNLHSPDGIIKEGMELLAKSMKSKKSYYLVNGSTSGVYSMMLGLFNRGDKVIIQRNCHKSVYSALELGDLTAEYIYPKVIDNFEILSGINYNDLKKIVEKNKDAKGLVITSPSYFGTCSDIEKISKLCKKNDMLLLVDEAHGAHFSFSKMLPYSAISLGADVSVTSFHKTLPSLTQTAVLNVSKSLSDKQIAKIEERMKIFQTTSPSYLFLASMDMARYIMDKDGERLIGNLVNMVNDLKESLKDIKQIRFLEENDINEERIDPTRIVINTPVDGEKLSDILREKYQIQIEMSYSNNIVLIGSPLDLKEVYERLKVALREIFSGFKGSDTTATEKIKLYNIPPIVKLTQREIDFKETIDINLEASEGTICAETIVPYPPGVPIILPGEEISRELIDFIIKNNILEKNVIRSSNLSSGKIRVIA</sequence>
<dbReference type="Gene3D" id="3.90.105.10">
    <property type="entry name" value="Molybdopterin biosynthesis moea protein, domain 2"/>
    <property type="match status" value="1"/>
</dbReference>